<dbReference type="Pfam" id="PF02811">
    <property type="entry name" value="PHP"/>
    <property type="match status" value="1"/>
</dbReference>
<evidence type="ECO:0000259" key="2">
    <source>
        <dbReference type="SMART" id="SM00481"/>
    </source>
</evidence>
<dbReference type="InterPro" id="IPR052018">
    <property type="entry name" value="PHP_domain"/>
</dbReference>
<proteinExistence type="predicted"/>
<feature type="domain" description="Polymerase/histidinol phosphatase N-terminal" evidence="2">
    <location>
        <begin position="6"/>
        <end position="71"/>
    </location>
</feature>
<dbReference type="EMBL" id="JAYJLD010000006">
    <property type="protein sequence ID" value="MEB3101253.1"/>
    <property type="molecule type" value="Genomic_DNA"/>
</dbReference>
<dbReference type="SMART" id="SM00481">
    <property type="entry name" value="POLIIIAc"/>
    <property type="match status" value="1"/>
</dbReference>
<accession>A0ABU5ZGC7</accession>
<feature type="region of interest" description="Disordered" evidence="1">
    <location>
        <begin position="1"/>
        <end position="24"/>
    </location>
</feature>
<protein>
    <submittedName>
        <fullName evidence="3">PHP domain-containing protein</fullName>
    </submittedName>
</protein>
<dbReference type="InterPro" id="IPR004013">
    <property type="entry name" value="PHP_dom"/>
</dbReference>
<name>A0ABU5ZGC7_9BACL</name>
<dbReference type="InterPro" id="IPR016195">
    <property type="entry name" value="Pol/histidinol_Pase-like"/>
</dbReference>
<sequence>MERMLADLHTHTTASDGTNEPSGNIRLAKEAGLGAVAITDHDTVAGIPEALEAGRKLGVTVVPGVEISTVANGQDIHILGYYMNIEDSAFLQRLEELRRTRDRRNALIIDRLSELGMSVSLQEVIDAANKNGAGETIGRPHIAAVLIAKGYVRTMREAFDRYLGKSGKAYANPPRIHPAEAVGWIHEAGGTAVVAHPGLYGDDLLIGQLIEQGIDGIEAFHSDHAPEDELRYSELCRRHRLLITAGSDFHGEKDGAVFHGSIGARTVDMQVLRDLSKRR</sequence>
<evidence type="ECO:0000256" key="1">
    <source>
        <dbReference type="SAM" id="MobiDB-lite"/>
    </source>
</evidence>
<organism evidence="3 4">
    <name type="scientific">Ferviditalea candida</name>
    <dbReference type="NCBI Taxonomy" id="3108399"/>
    <lineage>
        <taxon>Bacteria</taxon>
        <taxon>Bacillati</taxon>
        <taxon>Bacillota</taxon>
        <taxon>Bacilli</taxon>
        <taxon>Bacillales</taxon>
        <taxon>Paenibacillaceae</taxon>
        <taxon>Ferviditalea</taxon>
    </lineage>
</organism>
<dbReference type="Proteomes" id="UP001310386">
    <property type="component" value="Unassembled WGS sequence"/>
</dbReference>
<keyword evidence="4" id="KW-1185">Reference proteome</keyword>
<dbReference type="RefSeq" id="WP_371753359.1">
    <property type="nucleotide sequence ID" value="NZ_JAYJLD010000006.1"/>
</dbReference>
<feature type="compositionally biased region" description="Basic and acidic residues" evidence="1">
    <location>
        <begin position="1"/>
        <end position="10"/>
    </location>
</feature>
<evidence type="ECO:0000313" key="3">
    <source>
        <dbReference type="EMBL" id="MEB3101253.1"/>
    </source>
</evidence>
<dbReference type="CDD" id="cd07438">
    <property type="entry name" value="PHP_HisPPase_AMP"/>
    <property type="match status" value="1"/>
</dbReference>
<dbReference type="InterPro" id="IPR003141">
    <property type="entry name" value="Pol/His_phosphatase_N"/>
</dbReference>
<evidence type="ECO:0000313" key="4">
    <source>
        <dbReference type="Proteomes" id="UP001310386"/>
    </source>
</evidence>
<comment type="caution">
    <text evidence="3">The sequence shown here is derived from an EMBL/GenBank/DDBJ whole genome shotgun (WGS) entry which is preliminary data.</text>
</comment>
<dbReference type="Gene3D" id="3.20.20.140">
    <property type="entry name" value="Metal-dependent hydrolases"/>
    <property type="match status" value="1"/>
</dbReference>
<dbReference type="SUPFAM" id="SSF89550">
    <property type="entry name" value="PHP domain-like"/>
    <property type="match status" value="1"/>
</dbReference>
<dbReference type="PANTHER" id="PTHR42924:SF3">
    <property type="entry name" value="POLYMERASE_HISTIDINOL PHOSPHATASE N-TERMINAL DOMAIN-CONTAINING PROTEIN"/>
    <property type="match status" value="1"/>
</dbReference>
<gene>
    <name evidence="3" type="ORF">VF724_06195</name>
</gene>
<dbReference type="Gene3D" id="1.10.150.650">
    <property type="match status" value="1"/>
</dbReference>
<dbReference type="PANTHER" id="PTHR42924">
    <property type="entry name" value="EXONUCLEASE"/>
    <property type="match status" value="1"/>
</dbReference>
<feature type="compositionally biased region" description="Polar residues" evidence="1">
    <location>
        <begin position="11"/>
        <end position="22"/>
    </location>
</feature>
<reference evidence="3" key="1">
    <citation type="submission" date="2023-12" db="EMBL/GenBank/DDBJ databases">
        <title>Fervidustalea candida gen. nov., sp. nov., a novel member of the family Paenibacillaceae isolated from a geothermal area.</title>
        <authorList>
            <person name="Li W.-J."/>
            <person name="Jiao J.-Y."/>
            <person name="Chen Y."/>
        </authorList>
    </citation>
    <scope>NUCLEOTIDE SEQUENCE</scope>
    <source>
        <strain evidence="3">SYSU GA230002</strain>
    </source>
</reference>